<proteinExistence type="predicted"/>
<accession>U5CUG6</accession>
<name>U5CUG6_AMBTC</name>
<dbReference type="AlphaFoldDB" id="U5CUG6"/>
<keyword evidence="2" id="KW-1185">Reference proteome</keyword>
<organism evidence="1 2">
    <name type="scientific">Amborella trichopoda</name>
    <dbReference type="NCBI Taxonomy" id="13333"/>
    <lineage>
        <taxon>Eukaryota</taxon>
        <taxon>Viridiplantae</taxon>
        <taxon>Streptophyta</taxon>
        <taxon>Embryophyta</taxon>
        <taxon>Tracheophyta</taxon>
        <taxon>Spermatophyta</taxon>
        <taxon>Magnoliopsida</taxon>
        <taxon>Amborellales</taxon>
        <taxon>Amborellaceae</taxon>
        <taxon>Amborella</taxon>
    </lineage>
</organism>
<dbReference type="HOGENOM" id="CLU_2743448_0_0_1"/>
<dbReference type="Proteomes" id="UP000017836">
    <property type="component" value="Unassembled WGS sequence"/>
</dbReference>
<evidence type="ECO:0000313" key="1">
    <source>
        <dbReference type="EMBL" id="ERM93384.1"/>
    </source>
</evidence>
<gene>
    <name evidence="1" type="ORF">AMTR_s05669p00006410</name>
</gene>
<sequence length="71" mass="7657">MQRDSDLLVLACNTFLQCSGLSTAFPGYVVLWGHVSVMLFCPVNGASHLSVPRLPRFVSSSQFPVVCCAVP</sequence>
<dbReference type="Gramene" id="ERM93384">
    <property type="protein sequence ID" value="ERM93384"/>
    <property type="gene ID" value="AMTR_s05669p00006410"/>
</dbReference>
<protein>
    <submittedName>
        <fullName evidence="1">Uncharacterized protein</fullName>
    </submittedName>
</protein>
<reference evidence="2" key="1">
    <citation type="journal article" date="2013" name="Science">
        <title>The Amborella genome and the evolution of flowering plants.</title>
        <authorList>
            <consortium name="Amborella Genome Project"/>
        </authorList>
    </citation>
    <scope>NUCLEOTIDE SEQUENCE [LARGE SCALE GENOMIC DNA]</scope>
</reference>
<evidence type="ECO:0000313" key="2">
    <source>
        <dbReference type="Proteomes" id="UP000017836"/>
    </source>
</evidence>
<dbReference type="EMBL" id="KI397797">
    <property type="protein sequence ID" value="ERM93384.1"/>
    <property type="molecule type" value="Genomic_DNA"/>
</dbReference>